<organism evidence="3 4">
    <name type="scientific">Parthenolecanium corni</name>
    <dbReference type="NCBI Taxonomy" id="536013"/>
    <lineage>
        <taxon>Eukaryota</taxon>
        <taxon>Metazoa</taxon>
        <taxon>Ecdysozoa</taxon>
        <taxon>Arthropoda</taxon>
        <taxon>Hexapoda</taxon>
        <taxon>Insecta</taxon>
        <taxon>Pterygota</taxon>
        <taxon>Neoptera</taxon>
        <taxon>Paraneoptera</taxon>
        <taxon>Hemiptera</taxon>
        <taxon>Sternorrhyncha</taxon>
        <taxon>Coccoidea</taxon>
        <taxon>Coccidae</taxon>
        <taxon>Parthenolecanium</taxon>
    </lineage>
</organism>
<feature type="region of interest" description="Disordered" evidence="1">
    <location>
        <begin position="93"/>
        <end position="148"/>
    </location>
</feature>
<feature type="domain" description="DUF4774" evidence="2">
    <location>
        <begin position="152"/>
        <end position="200"/>
    </location>
</feature>
<gene>
    <name evidence="3" type="ORF">V9T40_009409</name>
</gene>
<dbReference type="Proteomes" id="UP001367676">
    <property type="component" value="Unassembled WGS sequence"/>
</dbReference>
<dbReference type="InterPro" id="IPR031942">
    <property type="entry name" value="DUF4774"/>
</dbReference>
<sequence length="274" mass="29712">MTDRISCLTSERRVIVTSRCEQFLVSQNRSMNGRDDNNRFSERRTTRYVRRLHRNRVEHLASEEDAPYKSLPFYGGAKGKYLLIHPSGRTSITNRNPSFYGIKDEEDEEEDVGMENESSSEESEANSTTNGSGQGEDNTGVCVGLPPDNASVAEAKPVGLAVAGPGGVASSKPVGTAVVGPYGLAVAKPVATAIAGVPGAEQLVGLGSKKSRPYKPHASAVPTITNKTKEDRSAIIGRSVQNRPQFEYSNSIPQGYNVIYVPMYMPNNARPLRH</sequence>
<name>A0AAN9Y6P9_9HEMI</name>
<protein>
    <recommendedName>
        <fullName evidence="2">DUF4774 domain-containing protein</fullName>
    </recommendedName>
</protein>
<keyword evidence="4" id="KW-1185">Reference proteome</keyword>
<dbReference type="Pfam" id="PF15999">
    <property type="entry name" value="DUF4774"/>
    <property type="match status" value="1"/>
</dbReference>
<accession>A0AAN9Y6P9</accession>
<dbReference type="AlphaFoldDB" id="A0AAN9Y6P9"/>
<reference evidence="3 4" key="1">
    <citation type="submission" date="2024-03" db="EMBL/GenBank/DDBJ databases">
        <title>Adaptation during the transition from Ophiocordyceps entomopathogen to insect associate is accompanied by gene loss and intensified selection.</title>
        <authorList>
            <person name="Ward C.M."/>
            <person name="Onetto C.A."/>
            <person name="Borneman A.R."/>
        </authorList>
    </citation>
    <scope>NUCLEOTIDE SEQUENCE [LARGE SCALE GENOMIC DNA]</scope>
    <source>
        <strain evidence="3">AWRI1</strain>
        <tissue evidence="3">Single Adult Female</tissue>
    </source>
</reference>
<feature type="compositionally biased region" description="Acidic residues" evidence="1">
    <location>
        <begin position="104"/>
        <end position="124"/>
    </location>
</feature>
<evidence type="ECO:0000313" key="3">
    <source>
        <dbReference type="EMBL" id="KAK7601968.1"/>
    </source>
</evidence>
<evidence type="ECO:0000256" key="1">
    <source>
        <dbReference type="SAM" id="MobiDB-lite"/>
    </source>
</evidence>
<comment type="caution">
    <text evidence="3">The sequence shown here is derived from an EMBL/GenBank/DDBJ whole genome shotgun (WGS) entry which is preliminary data.</text>
</comment>
<proteinExistence type="predicted"/>
<dbReference type="EMBL" id="JBBCAQ010000010">
    <property type="protein sequence ID" value="KAK7601968.1"/>
    <property type="molecule type" value="Genomic_DNA"/>
</dbReference>
<evidence type="ECO:0000313" key="4">
    <source>
        <dbReference type="Proteomes" id="UP001367676"/>
    </source>
</evidence>
<feature type="compositionally biased region" description="Polar residues" evidence="1">
    <location>
        <begin position="128"/>
        <end position="137"/>
    </location>
</feature>
<evidence type="ECO:0000259" key="2">
    <source>
        <dbReference type="Pfam" id="PF15999"/>
    </source>
</evidence>